<comment type="caution">
    <text evidence="3">The sequence shown here is derived from an EMBL/GenBank/DDBJ whole genome shotgun (WGS) entry which is preliminary data.</text>
</comment>
<evidence type="ECO:0008006" key="5">
    <source>
        <dbReference type="Google" id="ProtNLM"/>
    </source>
</evidence>
<dbReference type="Proteomes" id="UP000321891">
    <property type="component" value="Unassembled WGS sequence"/>
</dbReference>
<keyword evidence="2" id="KW-0732">Signal</keyword>
<evidence type="ECO:0000313" key="4">
    <source>
        <dbReference type="Proteomes" id="UP000321891"/>
    </source>
</evidence>
<dbReference type="PROSITE" id="PS51257">
    <property type="entry name" value="PROKAR_LIPOPROTEIN"/>
    <property type="match status" value="1"/>
</dbReference>
<feature type="signal peptide" evidence="2">
    <location>
        <begin position="1"/>
        <end position="21"/>
    </location>
</feature>
<sequence length="184" mass="19022">MELTVRLRGIAVLALTGGLLAGCATTSGPVRTGTPNPFGYLKKSAVCSTTPVKTGPDGQLSTTMTVRSDDGLCELKLSQPSGKAYASFGVSPAPEHGKAFLYSLDDDTHVSYTPTMGYAGTDSFTVTLIPGGGQKRTRLTVTAQVDATGVVIAKPVVPAVTAPTPAKKAATPARRRVTTAKRKK</sequence>
<reference evidence="3 4" key="1">
    <citation type="submission" date="2019-07" db="EMBL/GenBank/DDBJ databases">
        <title>Whole genome shotgun sequence of Acetobacter cibinongensis NBRC 16605.</title>
        <authorList>
            <person name="Hosoyama A."/>
            <person name="Uohara A."/>
            <person name="Ohji S."/>
            <person name="Ichikawa N."/>
        </authorList>
    </citation>
    <scope>NUCLEOTIDE SEQUENCE [LARGE SCALE GENOMIC DNA]</scope>
    <source>
        <strain evidence="3 4">NBRC 16605</strain>
    </source>
</reference>
<proteinExistence type="predicted"/>
<protein>
    <recommendedName>
        <fullName evidence="5">Secreted protein</fullName>
    </recommendedName>
</protein>
<evidence type="ECO:0000313" key="3">
    <source>
        <dbReference type="EMBL" id="GEL58253.1"/>
    </source>
</evidence>
<keyword evidence="4" id="KW-1185">Reference proteome</keyword>
<accession>A0ABQ0V5J3</accession>
<feature type="compositionally biased region" description="Basic residues" evidence="1">
    <location>
        <begin position="173"/>
        <end position="184"/>
    </location>
</feature>
<gene>
    <name evidence="3" type="ORF">ACI01nite_08550</name>
</gene>
<evidence type="ECO:0000256" key="1">
    <source>
        <dbReference type="SAM" id="MobiDB-lite"/>
    </source>
</evidence>
<dbReference type="EMBL" id="BJVU01000002">
    <property type="protein sequence ID" value="GEL58253.1"/>
    <property type="molecule type" value="Genomic_DNA"/>
</dbReference>
<organism evidence="3 4">
    <name type="scientific">Acetobacter cibinongensis</name>
    <dbReference type="NCBI Taxonomy" id="146475"/>
    <lineage>
        <taxon>Bacteria</taxon>
        <taxon>Pseudomonadati</taxon>
        <taxon>Pseudomonadota</taxon>
        <taxon>Alphaproteobacteria</taxon>
        <taxon>Acetobacterales</taxon>
        <taxon>Acetobacteraceae</taxon>
        <taxon>Acetobacter</taxon>
    </lineage>
</organism>
<feature type="compositionally biased region" description="Low complexity" evidence="1">
    <location>
        <begin position="163"/>
        <end position="172"/>
    </location>
</feature>
<name>A0ABQ0V5J3_9PROT</name>
<feature type="region of interest" description="Disordered" evidence="1">
    <location>
        <begin position="163"/>
        <end position="184"/>
    </location>
</feature>
<dbReference type="Pfam" id="PF17963">
    <property type="entry name" value="Big_9"/>
    <property type="match status" value="1"/>
</dbReference>
<dbReference type="Gene3D" id="2.60.40.3440">
    <property type="match status" value="1"/>
</dbReference>
<feature type="chain" id="PRO_5046340542" description="Secreted protein" evidence="2">
    <location>
        <begin position="22"/>
        <end position="184"/>
    </location>
</feature>
<evidence type="ECO:0000256" key="2">
    <source>
        <dbReference type="SAM" id="SignalP"/>
    </source>
</evidence>